<evidence type="ECO:0008006" key="4">
    <source>
        <dbReference type="Google" id="ProtNLM"/>
    </source>
</evidence>
<feature type="compositionally biased region" description="Basic and acidic residues" evidence="1">
    <location>
        <begin position="66"/>
        <end position="76"/>
    </location>
</feature>
<dbReference type="InterPro" id="IPR036910">
    <property type="entry name" value="HMG_box_dom_sf"/>
</dbReference>
<evidence type="ECO:0000256" key="1">
    <source>
        <dbReference type="SAM" id="MobiDB-lite"/>
    </source>
</evidence>
<evidence type="ECO:0000313" key="3">
    <source>
        <dbReference type="Proteomes" id="UP000044841"/>
    </source>
</evidence>
<feature type="region of interest" description="Disordered" evidence="1">
    <location>
        <begin position="49"/>
        <end position="92"/>
    </location>
</feature>
<keyword evidence="3" id="KW-1185">Reference proteome</keyword>
<sequence length="92" mass="10764">MLESCWDDTIEVARMWKALPEEEREVYKNYAKAQRGLWIEELEVYRQSAAAATRTRPLESETEDDSPSKRPRDDPSAYKPTTEQEIIDVDID</sequence>
<organism evidence="2 3">
    <name type="scientific">Rhizoctonia solani</name>
    <dbReference type="NCBI Taxonomy" id="456999"/>
    <lineage>
        <taxon>Eukaryota</taxon>
        <taxon>Fungi</taxon>
        <taxon>Dikarya</taxon>
        <taxon>Basidiomycota</taxon>
        <taxon>Agaricomycotina</taxon>
        <taxon>Agaricomycetes</taxon>
        <taxon>Cantharellales</taxon>
        <taxon>Ceratobasidiaceae</taxon>
        <taxon>Rhizoctonia</taxon>
    </lineage>
</organism>
<accession>A0A0K6FM89</accession>
<gene>
    <name evidence="2" type="ORF">RSOLAG22IIIB_07303</name>
</gene>
<dbReference type="Gene3D" id="1.10.30.10">
    <property type="entry name" value="High mobility group box domain"/>
    <property type="match status" value="1"/>
</dbReference>
<dbReference type="CDD" id="cd00084">
    <property type="entry name" value="HMG-box_SF"/>
    <property type="match status" value="1"/>
</dbReference>
<name>A0A0K6FM89_9AGAM</name>
<protein>
    <recommendedName>
        <fullName evidence="4">HMG box domain-containing protein</fullName>
    </recommendedName>
</protein>
<dbReference type="Proteomes" id="UP000044841">
    <property type="component" value="Unassembled WGS sequence"/>
</dbReference>
<evidence type="ECO:0000313" key="2">
    <source>
        <dbReference type="EMBL" id="CUA67257.1"/>
    </source>
</evidence>
<proteinExistence type="predicted"/>
<dbReference type="SUPFAM" id="SSF47095">
    <property type="entry name" value="HMG-box"/>
    <property type="match status" value="1"/>
</dbReference>
<dbReference type="EMBL" id="CYGV01000069">
    <property type="protein sequence ID" value="CUA67257.1"/>
    <property type="molecule type" value="Genomic_DNA"/>
</dbReference>
<reference evidence="2 3" key="1">
    <citation type="submission" date="2015-07" db="EMBL/GenBank/DDBJ databases">
        <authorList>
            <person name="Noorani M."/>
        </authorList>
    </citation>
    <scope>NUCLEOTIDE SEQUENCE [LARGE SCALE GENOMIC DNA]</scope>
    <source>
        <strain evidence="2">BBA 69670</strain>
    </source>
</reference>
<dbReference type="AlphaFoldDB" id="A0A0K6FM89"/>